<dbReference type="InterPro" id="IPR006128">
    <property type="entry name" value="Lipoprotein_PsaA-like"/>
</dbReference>
<evidence type="ECO:0000256" key="1">
    <source>
        <dbReference type="ARBA" id="ARBA00004196"/>
    </source>
</evidence>
<evidence type="ECO:0000256" key="5">
    <source>
        <dbReference type="RuleBase" id="RU003512"/>
    </source>
</evidence>
<dbReference type="InterPro" id="IPR050492">
    <property type="entry name" value="Bact_metal-bind_prot9"/>
</dbReference>
<accession>A0A1F6FG07</accession>
<proteinExistence type="inferred from homology"/>
<evidence type="ECO:0000256" key="4">
    <source>
        <dbReference type="ARBA" id="ARBA00022729"/>
    </source>
</evidence>
<keyword evidence="4" id="KW-0732">Signal</keyword>
<reference evidence="6 7" key="1">
    <citation type="journal article" date="2016" name="Nat. Commun.">
        <title>Thousands of microbial genomes shed light on interconnected biogeochemical processes in an aquifer system.</title>
        <authorList>
            <person name="Anantharaman K."/>
            <person name="Brown C.T."/>
            <person name="Hug L.A."/>
            <person name="Sharon I."/>
            <person name="Castelle C.J."/>
            <person name="Probst A.J."/>
            <person name="Thomas B.C."/>
            <person name="Singh A."/>
            <person name="Wilkins M.J."/>
            <person name="Karaoz U."/>
            <person name="Brodie E.L."/>
            <person name="Williams K.H."/>
            <person name="Hubbard S.S."/>
            <person name="Banfield J.F."/>
        </authorList>
    </citation>
    <scope>NUCLEOTIDE SEQUENCE [LARGE SCALE GENOMIC DNA]</scope>
</reference>
<dbReference type="Gene3D" id="3.40.50.1980">
    <property type="entry name" value="Nitrogenase molybdenum iron protein domain"/>
    <property type="match status" value="2"/>
</dbReference>
<name>A0A1F6FG07_9BACT</name>
<keyword evidence="2 5" id="KW-0813">Transport</keyword>
<dbReference type="PRINTS" id="PR00690">
    <property type="entry name" value="ADHESNFAMILY"/>
</dbReference>
<dbReference type="PANTHER" id="PTHR42953">
    <property type="entry name" value="HIGH-AFFINITY ZINC UPTAKE SYSTEM PROTEIN ZNUA-RELATED"/>
    <property type="match status" value="1"/>
</dbReference>
<dbReference type="Proteomes" id="UP000177325">
    <property type="component" value="Unassembled WGS sequence"/>
</dbReference>
<comment type="subcellular location">
    <subcellularLocation>
        <location evidence="1">Cell envelope</location>
    </subcellularLocation>
</comment>
<dbReference type="EMBL" id="MFMM01000001">
    <property type="protein sequence ID" value="OGG84786.1"/>
    <property type="molecule type" value="Genomic_DNA"/>
</dbReference>
<dbReference type="GO" id="GO:0007155">
    <property type="term" value="P:cell adhesion"/>
    <property type="evidence" value="ECO:0007669"/>
    <property type="project" value="InterPro"/>
</dbReference>
<evidence type="ECO:0000256" key="2">
    <source>
        <dbReference type="ARBA" id="ARBA00022448"/>
    </source>
</evidence>
<evidence type="ECO:0000256" key="3">
    <source>
        <dbReference type="ARBA" id="ARBA00022723"/>
    </source>
</evidence>
<keyword evidence="3" id="KW-0479">Metal-binding</keyword>
<dbReference type="PRINTS" id="PR00691">
    <property type="entry name" value="ADHESINB"/>
</dbReference>
<dbReference type="InterPro" id="IPR006127">
    <property type="entry name" value="ZnuA-like"/>
</dbReference>
<dbReference type="Pfam" id="PF01297">
    <property type="entry name" value="ZnuA"/>
    <property type="match status" value="1"/>
</dbReference>
<dbReference type="GO" id="GO:0030001">
    <property type="term" value="P:metal ion transport"/>
    <property type="evidence" value="ECO:0007669"/>
    <property type="project" value="InterPro"/>
</dbReference>
<dbReference type="GO" id="GO:0030313">
    <property type="term" value="C:cell envelope"/>
    <property type="evidence" value="ECO:0007669"/>
    <property type="project" value="UniProtKB-SubCell"/>
</dbReference>
<dbReference type="PANTHER" id="PTHR42953:SF1">
    <property type="entry name" value="METAL-BINDING PROTEIN HI_0362-RELATED"/>
    <property type="match status" value="1"/>
</dbReference>
<dbReference type="AlphaFoldDB" id="A0A1F6FG07"/>
<gene>
    <name evidence="6" type="ORF">A3G90_01740</name>
</gene>
<comment type="similarity">
    <text evidence="5">Belongs to the bacterial solute-binding protein 9 family.</text>
</comment>
<dbReference type="GO" id="GO:0046872">
    <property type="term" value="F:metal ion binding"/>
    <property type="evidence" value="ECO:0007669"/>
    <property type="project" value="UniProtKB-KW"/>
</dbReference>
<dbReference type="STRING" id="1798525.A3G90_01740"/>
<dbReference type="InterPro" id="IPR006129">
    <property type="entry name" value="AdhesinB"/>
</dbReference>
<organism evidence="6 7">
    <name type="scientific">Candidatus Kaiserbacteria bacterium RIFCSPLOWO2_12_FULL_45_26</name>
    <dbReference type="NCBI Taxonomy" id="1798525"/>
    <lineage>
        <taxon>Bacteria</taxon>
        <taxon>Candidatus Kaiseribacteriota</taxon>
    </lineage>
</organism>
<evidence type="ECO:0000313" key="7">
    <source>
        <dbReference type="Proteomes" id="UP000177325"/>
    </source>
</evidence>
<dbReference type="CDD" id="cd01137">
    <property type="entry name" value="PsaA"/>
    <property type="match status" value="1"/>
</dbReference>
<dbReference type="SUPFAM" id="SSF53807">
    <property type="entry name" value="Helical backbone' metal receptor"/>
    <property type="match status" value="1"/>
</dbReference>
<evidence type="ECO:0008006" key="8">
    <source>
        <dbReference type="Google" id="ProtNLM"/>
    </source>
</evidence>
<sequence length="307" mass="33141">MNKNLLIAVFVLIIAISGYVAFTNYQSPEDTEASDKITALSTFTIIADMVAEVGGDKINSISLTKPGAEIHGYQPTPDDLVQASKADIMFENGMNLEVWTEKLRASIPDVPVVRVSTGVEVQYIAEDAYAGKPNPHAWMSPEQGLIYVENIRKGLTAAAPEHEQYFAARAAAYSDKIRAVDTKLAAALGQLPENNRVLVTCEGAFSYLTSDYNLEEEYLWAINSESQGSPQQVAKIIEVVKAKNIPAVFCESTVEPRIQQEVVAATGARLGGVLFVDSLSPADGPASTYLNLLEHTADTIISGLTTN</sequence>
<evidence type="ECO:0000313" key="6">
    <source>
        <dbReference type="EMBL" id="OGG84786.1"/>
    </source>
</evidence>
<comment type="caution">
    <text evidence="6">The sequence shown here is derived from an EMBL/GenBank/DDBJ whole genome shotgun (WGS) entry which is preliminary data.</text>
</comment>
<protein>
    <recommendedName>
        <fullName evidence="8">Iron-binding protein</fullName>
    </recommendedName>
</protein>